<dbReference type="SMART" id="SM01332">
    <property type="entry name" value="Cyclin_C"/>
    <property type="match status" value="1"/>
</dbReference>
<dbReference type="SUPFAM" id="SSF47954">
    <property type="entry name" value="Cyclin-like"/>
    <property type="match status" value="2"/>
</dbReference>
<accession>A0AAW0G1P6</accession>
<dbReference type="Proteomes" id="UP001385951">
    <property type="component" value="Unassembled WGS sequence"/>
</dbReference>
<dbReference type="PANTHER" id="PTHR10177">
    <property type="entry name" value="CYCLINS"/>
    <property type="match status" value="1"/>
</dbReference>
<reference evidence="8 9" key="1">
    <citation type="submission" date="2022-09" db="EMBL/GenBank/DDBJ databases">
        <authorList>
            <person name="Palmer J.M."/>
        </authorList>
    </citation>
    <scope>NUCLEOTIDE SEQUENCE [LARGE SCALE GENOMIC DNA]</scope>
    <source>
        <strain evidence="8 9">DSM 7382</strain>
    </source>
</reference>
<evidence type="ECO:0008006" key="10">
    <source>
        <dbReference type="Google" id="ProtNLM"/>
    </source>
</evidence>
<evidence type="ECO:0000313" key="9">
    <source>
        <dbReference type="Proteomes" id="UP001385951"/>
    </source>
</evidence>
<comment type="similarity">
    <text evidence="4">Belongs to the cyclin family.</text>
</comment>
<proteinExistence type="inferred from homology"/>
<dbReference type="InterPro" id="IPR004367">
    <property type="entry name" value="Cyclin_C-dom"/>
</dbReference>
<dbReference type="FunFam" id="1.10.472.10:FF:000001">
    <property type="entry name" value="G2/mitotic-specific cyclin"/>
    <property type="match status" value="1"/>
</dbReference>
<dbReference type="Gene3D" id="1.10.472.10">
    <property type="entry name" value="Cyclin-like"/>
    <property type="match status" value="2"/>
</dbReference>
<dbReference type="InterPro" id="IPR013763">
    <property type="entry name" value="Cyclin-like_dom"/>
</dbReference>
<sequence>MSSQVPVRRTTRLTRTTAVLKDKENATRTTRLRAKPPSTANATENIKQAVPAKVAASTAASRAKASTIPTRADPAQGKRKREALGEVPRPPVNIARPVDVGGLKGKEKAKEKFDGVVLKTTTTTTTTTTTIPRPPATANGTATRRSTRSTTAAPAPRQKLEQVQEEPDRLPSQDDAMAIDPPMVPVPAPKRFVAARAAAQAGHPLAVNRANGSTAQRRAAPRHVPKHDIDEAEVGRVFKKRRTSSVEPPDEDARAEAEVERAVRLEESEANPDGDQWQDLDAEDADDPLMVSEYVIEIFDYLKKVEQVTMPNPNYMEMQKDLAWKMRGILTDWLIQVHSRFRLLPETLFLCVNIIDRFLSQRVVSLAKLQLVGITCMFIAAKVEEIVAPSAQNFLYCADSSYTESEILQAERYVLKTLDWNMSYPNPIHFLRRTSKADDYNVQVRTIAKYLLEIQCLEWRLIAAPPSLVAAAAIWLARLILGFTEWTPNLAHYSSYPESQLIPTANLMLNYILKPIRHQSFYKKYAGKKFLKSSVFVRDWAMERWDEGQTVSLRDELPKLKQIIRLAQERDDHVVAGSEDYYHPTRYQ</sequence>
<protein>
    <recommendedName>
        <fullName evidence="10">Cyclin N-terminal domain-containing protein</fullName>
    </recommendedName>
</protein>
<dbReference type="SMART" id="SM00385">
    <property type="entry name" value="CYCLIN"/>
    <property type="match status" value="2"/>
</dbReference>
<comment type="caution">
    <text evidence="8">The sequence shown here is derived from an EMBL/GenBank/DDBJ whole genome shotgun (WGS) entry which is preliminary data.</text>
</comment>
<evidence type="ECO:0000313" key="8">
    <source>
        <dbReference type="EMBL" id="KAK7683472.1"/>
    </source>
</evidence>
<feature type="domain" description="Cyclin C-terminal" evidence="7">
    <location>
        <begin position="425"/>
        <end position="539"/>
    </location>
</feature>
<dbReference type="InterPro" id="IPR006671">
    <property type="entry name" value="Cyclin_N"/>
</dbReference>
<feature type="compositionally biased region" description="Basic and acidic residues" evidence="5">
    <location>
        <begin position="158"/>
        <end position="170"/>
    </location>
</feature>
<feature type="compositionally biased region" description="Low complexity" evidence="5">
    <location>
        <begin position="124"/>
        <end position="157"/>
    </location>
</feature>
<dbReference type="Pfam" id="PF02984">
    <property type="entry name" value="Cyclin_C"/>
    <property type="match status" value="1"/>
</dbReference>
<organism evidence="8 9">
    <name type="scientific">Cerrena zonata</name>
    <dbReference type="NCBI Taxonomy" id="2478898"/>
    <lineage>
        <taxon>Eukaryota</taxon>
        <taxon>Fungi</taxon>
        <taxon>Dikarya</taxon>
        <taxon>Basidiomycota</taxon>
        <taxon>Agaricomycotina</taxon>
        <taxon>Agaricomycetes</taxon>
        <taxon>Polyporales</taxon>
        <taxon>Cerrenaceae</taxon>
        <taxon>Cerrena</taxon>
    </lineage>
</organism>
<dbReference type="GO" id="GO:0044772">
    <property type="term" value="P:mitotic cell cycle phase transition"/>
    <property type="evidence" value="ECO:0007669"/>
    <property type="project" value="InterPro"/>
</dbReference>
<feature type="domain" description="Cyclin-like" evidence="6">
    <location>
        <begin position="332"/>
        <end position="416"/>
    </location>
</feature>
<evidence type="ECO:0000256" key="4">
    <source>
        <dbReference type="RuleBase" id="RU000383"/>
    </source>
</evidence>
<feature type="compositionally biased region" description="Basic and acidic residues" evidence="5">
    <location>
        <begin position="251"/>
        <end position="267"/>
    </location>
</feature>
<feature type="compositionally biased region" description="Acidic residues" evidence="5">
    <location>
        <begin position="268"/>
        <end position="281"/>
    </location>
</feature>
<evidence type="ECO:0000256" key="1">
    <source>
        <dbReference type="ARBA" id="ARBA00022618"/>
    </source>
</evidence>
<keyword evidence="1" id="KW-0132">Cell division</keyword>
<dbReference type="AlphaFoldDB" id="A0AAW0G1P6"/>
<name>A0AAW0G1P6_9APHY</name>
<dbReference type="PROSITE" id="PS00292">
    <property type="entry name" value="CYCLINS"/>
    <property type="match status" value="1"/>
</dbReference>
<dbReference type="GO" id="GO:0016538">
    <property type="term" value="F:cyclin-dependent protein serine/threonine kinase regulator activity"/>
    <property type="evidence" value="ECO:0007669"/>
    <property type="project" value="InterPro"/>
</dbReference>
<dbReference type="EMBL" id="JASBNA010000030">
    <property type="protein sequence ID" value="KAK7683472.1"/>
    <property type="molecule type" value="Genomic_DNA"/>
</dbReference>
<gene>
    <name evidence="8" type="ORF">QCA50_013306</name>
</gene>
<evidence type="ECO:0000256" key="5">
    <source>
        <dbReference type="SAM" id="MobiDB-lite"/>
    </source>
</evidence>
<dbReference type="InterPro" id="IPR048258">
    <property type="entry name" value="Cyclins_cyclin-box"/>
</dbReference>
<feature type="domain" description="Cyclin-like" evidence="6">
    <location>
        <begin position="429"/>
        <end position="510"/>
    </location>
</feature>
<dbReference type="CDD" id="cd20568">
    <property type="entry name" value="CYCLIN_CLBs_yeast_rpt1"/>
    <property type="match status" value="1"/>
</dbReference>
<feature type="region of interest" description="Disordered" evidence="5">
    <location>
        <begin position="61"/>
        <end position="82"/>
    </location>
</feature>
<evidence type="ECO:0000259" key="6">
    <source>
        <dbReference type="SMART" id="SM00385"/>
    </source>
</evidence>
<feature type="region of interest" description="Disordered" evidence="5">
    <location>
        <begin position="1"/>
        <end position="42"/>
    </location>
</feature>
<feature type="region of interest" description="Disordered" evidence="5">
    <location>
        <begin position="204"/>
        <end position="227"/>
    </location>
</feature>
<dbReference type="Pfam" id="PF00134">
    <property type="entry name" value="Cyclin_N"/>
    <property type="match status" value="1"/>
</dbReference>
<evidence type="ECO:0000256" key="3">
    <source>
        <dbReference type="ARBA" id="ARBA00023306"/>
    </source>
</evidence>
<keyword evidence="2 4" id="KW-0195">Cyclin</keyword>
<evidence type="ECO:0000256" key="2">
    <source>
        <dbReference type="ARBA" id="ARBA00023127"/>
    </source>
</evidence>
<evidence type="ECO:0000259" key="7">
    <source>
        <dbReference type="SMART" id="SM01332"/>
    </source>
</evidence>
<feature type="region of interest" description="Disordered" evidence="5">
    <location>
        <begin position="124"/>
        <end position="170"/>
    </location>
</feature>
<dbReference type="CDD" id="cd20512">
    <property type="entry name" value="CYCLIN_CLBs_yeast_rpt2"/>
    <property type="match status" value="1"/>
</dbReference>
<keyword evidence="9" id="KW-1185">Reference proteome</keyword>
<keyword evidence="3" id="KW-0131">Cell cycle</keyword>
<dbReference type="InterPro" id="IPR039361">
    <property type="entry name" value="Cyclin"/>
</dbReference>
<feature type="region of interest" description="Disordered" evidence="5">
    <location>
        <begin position="240"/>
        <end position="281"/>
    </location>
</feature>
<dbReference type="InterPro" id="IPR036915">
    <property type="entry name" value="Cyclin-like_sf"/>
</dbReference>
<dbReference type="GO" id="GO:0051301">
    <property type="term" value="P:cell division"/>
    <property type="evidence" value="ECO:0007669"/>
    <property type="project" value="UniProtKB-KW"/>
</dbReference>